<dbReference type="SFLD" id="SFLDG01129">
    <property type="entry name" value="C1.5:_HAD__Beta-PGM__Phosphata"/>
    <property type="match status" value="1"/>
</dbReference>
<dbReference type="FunFam" id="3.30.450.40:FF:000035">
    <property type="entry name" value="PAS sensor protein"/>
    <property type="match status" value="1"/>
</dbReference>
<dbReference type="Gene3D" id="3.30.450.40">
    <property type="match status" value="1"/>
</dbReference>
<dbReference type="PANTHER" id="PTHR43156:SF2">
    <property type="entry name" value="STAGE II SPORULATION PROTEIN E"/>
    <property type="match status" value="1"/>
</dbReference>
<dbReference type="InterPro" id="IPR001932">
    <property type="entry name" value="PPM-type_phosphatase-like_dom"/>
</dbReference>
<dbReference type="Gene3D" id="3.30.565.10">
    <property type="entry name" value="Histidine kinase-like ATPase, C-terminal domain"/>
    <property type="match status" value="1"/>
</dbReference>
<dbReference type="SMART" id="SM00331">
    <property type="entry name" value="PP2C_SIG"/>
    <property type="match status" value="1"/>
</dbReference>
<dbReference type="Proteomes" id="UP000308697">
    <property type="component" value="Unassembled WGS sequence"/>
</dbReference>
<evidence type="ECO:0000313" key="5">
    <source>
        <dbReference type="Proteomes" id="UP000308697"/>
    </source>
</evidence>
<evidence type="ECO:0000313" key="4">
    <source>
        <dbReference type="EMBL" id="TJZ57057.1"/>
    </source>
</evidence>
<dbReference type="InterPro" id="IPR023214">
    <property type="entry name" value="HAD_sf"/>
</dbReference>
<dbReference type="OrthoDB" id="118142at2"/>
<dbReference type="Pfam" id="PF07228">
    <property type="entry name" value="SpoIIE"/>
    <property type="match status" value="1"/>
</dbReference>
<dbReference type="CDD" id="cd16936">
    <property type="entry name" value="HATPase_RsbW-like"/>
    <property type="match status" value="1"/>
</dbReference>
<proteinExistence type="predicted"/>
<evidence type="ECO:0000256" key="1">
    <source>
        <dbReference type="ARBA" id="ARBA00022801"/>
    </source>
</evidence>
<dbReference type="FunFam" id="3.60.40.10:FF:000031">
    <property type="entry name" value="PAS sensor protein"/>
    <property type="match status" value="1"/>
</dbReference>
<keyword evidence="1" id="KW-0378">Hydrolase</keyword>
<dbReference type="InterPro" id="IPR003018">
    <property type="entry name" value="GAF"/>
</dbReference>
<comment type="caution">
    <text evidence="4">The sequence shown here is derived from an EMBL/GenBank/DDBJ whole genome shotgun (WGS) entry which is preliminary data.</text>
</comment>
<sequence>MHDATDADRSAEHSRAPVERIDAVMFDIGGTVYDDERFVQALYRATCDLAGDIDETEFWDFYDSVRAGGTPLRPAFADRFVPGGDVTLLHKQIVKHWEYPVEALYPDVQPVFAVLARQYRLGILSNSPPQVRDALRRDGLDVLFKAILLGGIDTAEKPALRAFRDVLERMDVPPEHAVYVGNRLDADVRGAARAGMRTVWLLRGEAPPAPVLDQLAQADGVITSLTGLPLALARLENRAPPAAPRVRGVSTAALDITGQYRTRQRLAIVNAASVRIGSALDITQTAQELADVATEHFADFVAVDLIEDVFRGTPLPPEPASEPVLCRAAQGSVLDGCPESVIAPGQTIRYPPDSPMAHVLTTRRPSRHWVDDQDIQRWLAEDPSHARSIGRHGTHSLIMAPLLARGTLLGIAQYLRHRAPDAFDADDLRLAEEITARAALAIDNARRYARERDTSLTLQRSLLPRHAPRQAAVDVASRYLPAGSTAGVGGDWFDVIPLSGARVALMVGDVVGQGIQASATMGRLRTAALTLADIDMPPDELLTHLDDVVLRLDREEAPQGARTTVPEAEVAGATCLYAVYDPVSRICTLARAGHLAPAIVYPDGMVDLPELPPGPPLGLGGLPFESAELRLPEGSLIALFTDGLVRSAGRDIELGLQQLRHSLAGATTSSLEQTCDDLLRTLLPESPTDDVALLVARTHSLDASQVATWDLDPDPALVAHARELTTRQLSDWGLDETAFVSELVVSELVTNAIRYGRPPLQLRLIHDTGLICEVSDASSTAPHMRRARVFDEGGRGLLLVAQLTQRWGTRYTGTGKTIWAEQALGTGAGVGSA</sequence>
<dbReference type="InterPro" id="IPR036457">
    <property type="entry name" value="PPM-type-like_dom_sf"/>
</dbReference>
<dbReference type="SFLD" id="SFLDS00003">
    <property type="entry name" value="Haloacid_Dehalogenase"/>
    <property type="match status" value="1"/>
</dbReference>
<dbReference type="Pfam" id="PF00702">
    <property type="entry name" value="Hydrolase"/>
    <property type="match status" value="1"/>
</dbReference>
<dbReference type="RefSeq" id="WP_136738677.1">
    <property type="nucleotide sequence ID" value="NZ_SUMB01000002.1"/>
</dbReference>
<dbReference type="SUPFAM" id="SSF56784">
    <property type="entry name" value="HAD-like"/>
    <property type="match status" value="1"/>
</dbReference>
<dbReference type="Gene3D" id="3.40.50.1000">
    <property type="entry name" value="HAD superfamily/HAD-like"/>
    <property type="match status" value="1"/>
</dbReference>
<dbReference type="SUPFAM" id="SSF81606">
    <property type="entry name" value="PP2C-like"/>
    <property type="match status" value="1"/>
</dbReference>
<name>A0A4U0NRD2_9ACTN</name>
<accession>A0A4U0NRD2</accession>
<dbReference type="InterPro" id="IPR003594">
    <property type="entry name" value="HATPase_dom"/>
</dbReference>
<feature type="domain" description="PPM-type phosphatase" evidence="3">
    <location>
        <begin position="473"/>
        <end position="698"/>
    </location>
</feature>
<organism evidence="4 5">
    <name type="scientific">Streptomyces piniterrae</name>
    <dbReference type="NCBI Taxonomy" id="2571125"/>
    <lineage>
        <taxon>Bacteria</taxon>
        <taxon>Bacillati</taxon>
        <taxon>Actinomycetota</taxon>
        <taxon>Actinomycetes</taxon>
        <taxon>Kitasatosporales</taxon>
        <taxon>Streptomycetaceae</taxon>
        <taxon>Streptomyces</taxon>
    </lineage>
</organism>
<dbReference type="AlphaFoldDB" id="A0A4U0NRD2"/>
<gene>
    <name evidence="4" type="ORF">FCH28_06200</name>
</gene>
<dbReference type="InterPro" id="IPR029016">
    <property type="entry name" value="GAF-like_dom_sf"/>
</dbReference>
<protein>
    <submittedName>
        <fullName evidence="4">GAF domain-containing protein</fullName>
    </submittedName>
</protein>
<dbReference type="SUPFAM" id="SSF55874">
    <property type="entry name" value="ATPase domain of HSP90 chaperone/DNA topoisomerase II/histidine kinase"/>
    <property type="match status" value="1"/>
</dbReference>
<dbReference type="EMBL" id="SUMB01000002">
    <property type="protein sequence ID" value="TJZ57057.1"/>
    <property type="molecule type" value="Genomic_DNA"/>
</dbReference>
<dbReference type="InterPro" id="IPR052016">
    <property type="entry name" value="Bact_Sigma-Reg"/>
</dbReference>
<dbReference type="PANTHER" id="PTHR43156">
    <property type="entry name" value="STAGE II SPORULATION PROTEIN E-RELATED"/>
    <property type="match status" value="1"/>
</dbReference>
<dbReference type="Pfam" id="PF01590">
    <property type="entry name" value="GAF"/>
    <property type="match status" value="1"/>
</dbReference>
<dbReference type="InterPro" id="IPR036890">
    <property type="entry name" value="HATPase_C_sf"/>
</dbReference>
<feature type="domain" description="GAF" evidence="2">
    <location>
        <begin position="281"/>
        <end position="452"/>
    </location>
</feature>
<dbReference type="SMART" id="SM00065">
    <property type="entry name" value="GAF"/>
    <property type="match status" value="1"/>
</dbReference>
<dbReference type="Pfam" id="PF13581">
    <property type="entry name" value="HATPase_c_2"/>
    <property type="match status" value="1"/>
</dbReference>
<dbReference type="SUPFAM" id="SSF55781">
    <property type="entry name" value="GAF domain-like"/>
    <property type="match status" value="1"/>
</dbReference>
<dbReference type="FunFam" id="3.30.565.10:FF:000028">
    <property type="entry name" value="PAS sensor protein"/>
    <property type="match status" value="1"/>
</dbReference>
<dbReference type="Gene3D" id="1.20.120.1600">
    <property type="match status" value="1"/>
</dbReference>
<evidence type="ECO:0000259" key="2">
    <source>
        <dbReference type="SMART" id="SM00065"/>
    </source>
</evidence>
<dbReference type="InterPro" id="IPR036412">
    <property type="entry name" value="HAD-like_sf"/>
</dbReference>
<keyword evidence="5" id="KW-1185">Reference proteome</keyword>
<evidence type="ECO:0000259" key="3">
    <source>
        <dbReference type="SMART" id="SM00331"/>
    </source>
</evidence>
<dbReference type="Gene3D" id="3.60.40.10">
    <property type="entry name" value="PPM-type phosphatase domain"/>
    <property type="match status" value="1"/>
</dbReference>
<reference evidence="4 5" key="1">
    <citation type="submission" date="2019-04" db="EMBL/GenBank/DDBJ databases">
        <title>Streptomyces piniterrae sp. nov., a heliquinomycin-producing actinomycete isolated from rhizosphere soil of Pinus yunnanensis.</title>
        <authorList>
            <person name="Zhuang X."/>
            <person name="Zhao J."/>
        </authorList>
    </citation>
    <scope>NUCLEOTIDE SEQUENCE [LARGE SCALE GENOMIC DNA]</scope>
    <source>
        <strain evidence="5">jys28</strain>
    </source>
</reference>
<dbReference type="GO" id="GO:0016791">
    <property type="term" value="F:phosphatase activity"/>
    <property type="evidence" value="ECO:0007669"/>
    <property type="project" value="TreeGrafter"/>
</dbReference>